<keyword evidence="4 5" id="KW-0963">Cytoplasm</keyword>
<evidence type="ECO:0000256" key="4">
    <source>
        <dbReference type="ARBA" id="ARBA00022490"/>
    </source>
</evidence>
<reference evidence="7 8" key="1">
    <citation type="journal article" date="2011" name="Stand. Genomic Sci.">
        <title>Complete genome sequence of Calditerrivibrio nitroreducens type strain (Yu37-1).</title>
        <authorList>
            <person name="Pitluck S."/>
            <person name="Sikorski J."/>
            <person name="Zeytun A."/>
            <person name="Lapidus A."/>
            <person name="Nolan M."/>
            <person name="Lucas S."/>
            <person name="Hammon N."/>
            <person name="Deshpande S."/>
            <person name="Cheng J.F."/>
            <person name="Tapia R."/>
            <person name="Han C."/>
            <person name="Goodwin L."/>
            <person name="Liolios K."/>
            <person name="Pagani I."/>
            <person name="Ivanova N."/>
            <person name="Mavromatis K."/>
            <person name="Pati A."/>
            <person name="Chen A."/>
            <person name="Palaniappan K."/>
            <person name="Hauser L."/>
            <person name="Chang Y.J."/>
            <person name="Jeffries C.D."/>
            <person name="Detter J.C."/>
            <person name="Brambilla E."/>
            <person name="Djao O.D."/>
            <person name="Rohde M."/>
            <person name="Spring S."/>
            <person name="Goker M."/>
            <person name="Woyke T."/>
            <person name="Bristow J."/>
            <person name="Eisen J.A."/>
            <person name="Markowitz V."/>
            <person name="Hugenholtz P."/>
            <person name="Kyrpides N.C."/>
            <person name="Klenk H.P."/>
            <person name="Land M."/>
        </authorList>
    </citation>
    <scope>NUCLEOTIDE SEQUENCE [LARGE SCALE GENOMIC DNA]</scope>
    <source>
        <strain evidence="8">DSM 19672 / NBRC 101217 / Yu37-1</strain>
    </source>
</reference>
<dbReference type="RefSeq" id="WP_013450234.1">
    <property type="nucleotide sequence ID" value="NC_014758.1"/>
</dbReference>
<dbReference type="GO" id="GO:0005737">
    <property type="term" value="C:cytoplasm"/>
    <property type="evidence" value="ECO:0007669"/>
    <property type="project" value="UniProtKB-SubCell"/>
</dbReference>
<gene>
    <name evidence="5" type="primary">recX</name>
    <name evidence="7" type="ordered locus">Calni_0102</name>
</gene>
<dbReference type="KEGG" id="cni:Calni_0102"/>
<dbReference type="eggNOG" id="COG2137">
    <property type="taxonomic scope" value="Bacteria"/>
</dbReference>
<comment type="function">
    <text evidence="5">Modulates RecA activity.</text>
</comment>
<name>E4TIR2_CALNY</name>
<dbReference type="HOGENOM" id="CLU_066607_3_3_0"/>
<dbReference type="InterPro" id="IPR036388">
    <property type="entry name" value="WH-like_DNA-bd_sf"/>
</dbReference>
<dbReference type="Gene3D" id="1.10.10.10">
    <property type="entry name" value="Winged helix-like DNA-binding domain superfamily/Winged helix DNA-binding domain"/>
    <property type="match status" value="2"/>
</dbReference>
<comment type="subcellular location">
    <subcellularLocation>
        <location evidence="1 5">Cytoplasm</location>
    </subcellularLocation>
</comment>
<dbReference type="EMBL" id="CP002347">
    <property type="protein sequence ID" value="ADR18017.1"/>
    <property type="molecule type" value="Genomic_DNA"/>
</dbReference>
<proteinExistence type="inferred from homology"/>
<dbReference type="HAMAP" id="MF_01114">
    <property type="entry name" value="RecX"/>
    <property type="match status" value="1"/>
</dbReference>
<evidence type="ECO:0000313" key="7">
    <source>
        <dbReference type="EMBL" id="ADR18017.1"/>
    </source>
</evidence>
<dbReference type="PANTHER" id="PTHR33602">
    <property type="entry name" value="REGULATORY PROTEIN RECX FAMILY PROTEIN"/>
    <property type="match status" value="1"/>
</dbReference>
<accession>E4TIR2</accession>
<dbReference type="InterPro" id="IPR053926">
    <property type="entry name" value="RecX_HTH_1st"/>
</dbReference>
<dbReference type="GO" id="GO:0006282">
    <property type="term" value="P:regulation of DNA repair"/>
    <property type="evidence" value="ECO:0007669"/>
    <property type="project" value="UniProtKB-UniRule"/>
</dbReference>
<dbReference type="STRING" id="768670.Calni_0102"/>
<evidence type="ECO:0000256" key="2">
    <source>
        <dbReference type="ARBA" id="ARBA00009695"/>
    </source>
</evidence>
<evidence type="ECO:0000256" key="3">
    <source>
        <dbReference type="ARBA" id="ARBA00018111"/>
    </source>
</evidence>
<evidence type="ECO:0000313" key="8">
    <source>
        <dbReference type="Proteomes" id="UP000007039"/>
    </source>
</evidence>
<comment type="similarity">
    <text evidence="2 5">Belongs to the RecX family.</text>
</comment>
<sequence>MIDDILKYALRLLSKKDYFESEIRNKLVKKFEDNDGVEEVIKKLKDLKYIDDNRVSEQFIKSQLRKGYGQYLIKKKLMEKGVVISISEIGAYLSEEEDLKRKIAEKLHKYHNDYEKTVAYFYRKGYPYSLIKRLISEVIEDEGYIS</sequence>
<organism evidence="7 8">
    <name type="scientific">Calditerrivibrio nitroreducens (strain DSM 19672 / NBRC 101217 / Yu37-1)</name>
    <dbReference type="NCBI Taxonomy" id="768670"/>
    <lineage>
        <taxon>Bacteria</taxon>
        <taxon>Pseudomonadati</taxon>
        <taxon>Deferribacterota</taxon>
        <taxon>Deferribacteres</taxon>
        <taxon>Deferribacterales</taxon>
        <taxon>Calditerrivibrionaceae</taxon>
    </lineage>
</organism>
<dbReference type="PANTHER" id="PTHR33602:SF1">
    <property type="entry name" value="REGULATORY PROTEIN RECX FAMILY PROTEIN"/>
    <property type="match status" value="1"/>
</dbReference>
<evidence type="ECO:0000256" key="5">
    <source>
        <dbReference type="HAMAP-Rule" id="MF_01114"/>
    </source>
</evidence>
<dbReference type="InterPro" id="IPR003783">
    <property type="entry name" value="Regulatory_RecX"/>
</dbReference>
<evidence type="ECO:0000256" key="1">
    <source>
        <dbReference type="ARBA" id="ARBA00004496"/>
    </source>
</evidence>
<feature type="domain" description="RecX first three-helical" evidence="6">
    <location>
        <begin position="8"/>
        <end position="44"/>
    </location>
</feature>
<evidence type="ECO:0000259" key="6">
    <source>
        <dbReference type="Pfam" id="PF21982"/>
    </source>
</evidence>
<dbReference type="Pfam" id="PF21982">
    <property type="entry name" value="RecX_HTH1"/>
    <property type="match status" value="1"/>
</dbReference>
<keyword evidence="8" id="KW-1185">Reference proteome</keyword>
<dbReference type="Proteomes" id="UP000007039">
    <property type="component" value="Chromosome"/>
</dbReference>
<dbReference type="AlphaFoldDB" id="E4TIR2"/>
<protein>
    <recommendedName>
        <fullName evidence="3 5">Regulatory protein RecX</fullName>
    </recommendedName>
</protein>